<dbReference type="PANTHER" id="PTHR42776">
    <property type="entry name" value="SERINE PEPTIDASE S9 FAMILY MEMBER"/>
    <property type="match status" value="1"/>
</dbReference>
<evidence type="ECO:0000256" key="5">
    <source>
        <dbReference type="ARBA" id="ARBA00022825"/>
    </source>
</evidence>
<dbReference type="Proteomes" id="UP001150924">
    <property type="component" value="Unassembled WGS sequence"/>
</dbReference>
<dbReference type="Gene3D" id="2.120.10.30">
    <property type="entry name" value="TolB, C-terminal domain"/>
    <property type="match status" value="2"/>
</dbReference>
<accession>A0A9X3EM71</accession>
<dbReference type="Pfam" id="PF07676">
    <property type="entry name" value="PD40"/>
    <property type="match status" value="1"/>
</dbReference>
<comment type="similarity">
    <text evidence="1">Belongs to the peptidase S9C family.</text>
</comment>
<keyword evidence="8" id="KW-1185">Reference proteome</keyword>
<dbReference type="Gene3D" id="3.40.50.1820">
    <property type="entry name" value="alpha/beta hydrolase"/>
    <property type="match status" value="1"/>
</dbReference>
<organism evidence="7 8">
    <name type="scientific">Nannocystis pusilla</name>
    <dbReference type="NCBI Taxonomy" id="889268"/>
    <lineage>
        <taxon>Bacteria</taxon>
        <taxon>Pseudomonadati</taxon>
        <taxon>Myxococcota</taxon>
        <taxon>Polyangia</taxon>
        <taxon>Nannocystales</taxon>
        <taxon>Nannocystaceae</taxon>
        <taxon>Nannocystis</taxon>
    </lineage>
</organism>
<keyword evidence="3" id="KW-0732">Signal</keyword>
<dbReference type="GO" id="GO:0006508">
    <property type="term" value="P:proteolysis"/>
    <property type="evidence" value="ECO:0007669"/>
    <property type="project" value="UniProtKB-KW"/>
</dbReference>
<sequence length="730" mass="79915">MRVRPRLRTILGLSTLAVACGGTRERVVRDCPPAAAPAPETPAAEARAAAPEPFVDQMIAPPGQHPFSVLDLLAFDRISDPQVAPNGKKVAFVLRKTDLEHNRGRSDIYVMGIDGSGPIRVTSDLDSESSPRWAGDSETLYFLGKHEGTQQVFRAAIGETPTRVTDFPVDVGAIVLSDAGQLVFSAEVFPECDAAPEGSLACTAALLRERARKDHGTGTVYNRLFARHWDEWEDGRRAQLFAWTISGGGGQPVHVSRGIDGDVPSKPFGGAEELTLTPDGKGVVFAARVAGQTEPWSTNFDLFYAPLDGSAAPKSLTAGNLAWDTRPAFSPDGKTLAYAAMTRPGYEADRFSLVLQPWPEGQSKILTGGWDRSVEEFVWSGDGKTIYAAADDIGRLSLFAVDVASGGARELIRGGAIHDVQRFGDRLLFLRNDLAHPDEIYTAGLDGKIEQLSHVNDAKVAAADVGVAEQFSFPGHKNETVYGWVVRPPGLAEGAKAPVAFLIHGGPQGSFSDRWSYRWNPQTYAGAGYAVVMIDFHGSTGYGQAFTDAIQDDWGGAPLVDLQKGLAAALARYPWLDGDRVCALGASYGGFMVNWIAGQWQAPFRCLVNHDGVFDNRMMYYATEELWFPEWEHRGPYWQFAKQHEAHNPANYVDRWRLPMLVIHGGKDFRIPETQGIATFTALQRRGVPSRFLYFPDENHWVLKPANSKVWHDNVLAWLDTWLRAPAAAK</sequence>
<dbReference type="InterPro" id="IPR011659">
    <property type="entry name" value="WD40"/>
</dbReference>
<dbReference type="SUPFAM" id="SSF82171">
    <property type="entry name" value="DPP6 N-terminal domain-like"/>
    <property type="match status" value="1"/>
</dbReference>
<dbReference type="PROSITE" id="PS51257">
    <property type="entry name" value="PROKAR_LIPOPROTEIN"/>
    <property type="match status" value="1"/>
</dbReference>
<reference evidence="7" key="1">
    <citation type="submission" date="2022-11" db="EMBL/GenBank/DDBJ databases">
        <title>Minimal conservation of predation-associated metabolite biosynthetic gene clusters underscores biosynthetic potential of Myxococcota including descriptions for ten novel species: Archangium lansinium sp. nov., Myxococcus landrumus sp. nov., Nannocystis bai.</title>
        <authorList>
            <person name="Ahearne A."/>
            <person name="Stevens C."/>
            <person name="Phillips K."/>
        </authorList>
    </citation>
    <scope>NUCLEOTIDE SEQUENCE</scope>
    <source>
        <strain evidence="7">Na p29</strain>
    </source>
</reference>
<dbReference type="EMBL" id="JAPNKE010000002">
    <property type="protein sequence ID" value="MCY1006604.1"/>
    <property type="molecule type" value="Genomic_DNA"/>
</dbReference>
<dbReference type="GO" id="GO:0004252">
    <property type="term" value="F:serine-type endopeptidase activity"/>
    <property type="evidence" value="ECO:0007669"/>
    <property type="project" value="TreeGrafter"/>
</dbReference>
<evidence type="ECO:0000256" key="3">
    <source>
        <dbReference type="ARBA" id="ARBA00022729"/>
    </source>
</evidence>
<evidence type="ECO:0000259" key="6">
    <source>
        <dbReference type="Pfam" id="PF00326"/>
    </source>
</evidence>
<dbReference type="Pfam" id="PF00326">
    <property type="entry name" value="Peptidase_S9"/>
    <property type="match status" value="1"/>
</dbReference>
<keyword evidence="5" id="KW-0720">Serine protease</keyword>
<dbReference type="FunFam" id="3.40.50.1820:FF:000028">
    <property type="entry name" value="S9 family peptidase"/>
    <property type="match status" value="1"/>
</dbReference>
<dbReference type="InterPro" id="IPR001375">
    <property type="entry name" value="Peptidase_S9_cat"/>
</dbReference>
<evidence type="ECO:0000256" key="2">
    <source>
        <dbReference type="ARBA" id="ARBA00022670"/>
    </source>
</evidence>
<evidence type="ECO:0000256" key="1">
    <source>
        <dbReference type="ARBA" id="ARBA00010040"/>
    </source>
</evidence>
<feature type="domain" description="Peptidase S9 prolyl oligopeptidase catalytic" evidence="6">
    <location>
        <begin position="515"/>
        <end position="724"/>
    </location>
</feature>
<evidence type="ECO:0000313" key="7">
    <source>
        <dbReference type="EMBL" id="MCY1006604.1"/>
    </source>
</evidence>
<evidence type="ECO:0000256" key="4">
    <source>
        <dbReference type="ARBA" id="ARBA00022801"/>
    </source>
</evidence>
<dbReference type="RefSeq" id="WP_267768875.1">
    <property type="nucleotide sequence ID" value="NZ_JAPNKE010000002.1"/>
</dbReference>
<protein>
    <submittedName>
        <fullName evidence="7">S9 family peptidase</fullName>
    </submittedName>
</protein>
<proteinExistence type="inferred from homology"/>
<dbReference type="AlphaFoldDB" id="A0A9X3EM71"/>
<keyword evidence="2" id="KW-0645">Protease</keyword>
<gene>
    <name evidence="7" type="ORF">OV079_13790</name>
</gene>
<comment type="caution">
    <text evidence="7">The sequence shown here is derived from an EMBL/GenBank/DDBJ whole genome shotgun (WGS) entry which is preliminary data.</text>
</comment>
<dbReference type="PANTHER" id="PTHR42776:SF13">
    <property type="entry name" value="DIPEPTIDYL-PEPTIDASE 5"/>
    <property type="match status" value="1"/>
</dbReference>
<evidence type="ECO:0000313" key="8">
    <source>
        <dbReference type="Proteomes" id="UP001150924"/>
    </source>
</evidence>
<dbReference type="InterPro" id="IPR029058">
    <property type="entry name" value="AB_hydrolase_fold"/>
</dbReference>
<keyword evidence="4" id="KW-0378">Hydrolase</keyword>
<dbReference type="SUPFAM" id="SSF53474">
    <property type="entry name" value="alpha/beta-Hydrolases"/>
    <property type="match status" value="1"/>
</dbReference>
<dbReference type="InterPro" id="IPR011042">
    <property type="entry name" value="6-blade_b-propeller_TolB-like"/>
</dbReference>
<name>A0A9X3EM71_9BACT</name>